<keyword evidence="1" id="KW-0812">Transmembrane</keyword>
<feature type="transmembrane region" description="Helical" evidence="1">
    <location>
        <begin position="37"/>
        <end position="54"/>
    </location>
</feature>
<protein>
    <submittedName>
        <fullName evidence="2">Uncharacterized protein</fullName>
    </submittedName>
</protein>
<dbReference type="EMBL" id="FNCY01000004">
    <property type="protein sequence ID" value="SDH22668.1"/>
    <property type="molecule type" value="Genomic_DNA"/>
</dbReference>
<keyword evidence="1" id="KW-1133">Transmembrane helix</keyword>
<keyword evidence="3" id="KW-1185">Reference proteome</keyword>
<proteinExistence type="predicted"/>
<keyword evidence="1" id="KW-0472">Membrane</keyword>
<accession>A0A1G8ANX8</accession>
<reference evidence="2 3" key="1">
    <citation type="submission" date="2016-10" db="EMBL/GenBank/DDBJ databases">
        <authorList>
            <person name="de Groot N.N."/>
        </authorList>
    </citation>
    <scope>NUCLEOTIDE SEQUENCE [LARGE SCALE GENOMIC DNA]</scope>
    <source>
        <strain evidence="2 3">DSM 5885</strain>
    </source>
</reference>
<evidence type="ECO:0000313" key="3">
    <source>
        <dbReference type="Proteomes" id="UP000198607"/>
    </source>
</evidence>
<gene>
    <name evidence="2" type="ORF">SAMN05660652_01450</name>
</gene>
<feature type="transmembrane region" description="Helical" evidence="1">
    <location>
        <begin position="12"/>
        <end position="31"/>
    </location>
</feature>
<evidence type="ECO:0000256" key="1">
    <source>
        <dbReference type="SAM" id="Phobius"/>
    </source>
</evidence>
<evidence type="ECO:0000313" key="2">
    <source>
        <dbReference type="EMBL" id="SDH22668.1"/>
    </source>
</evidence>
<name>A0A1G8ANX8_9RHOO</name>
<dbReference type="Proteomes" id="UP000198607">
    <property type="component" value="Unassembled WGS sequence"/>
</dbReference>
<dbReference type="AlphaFoldDB" id="A0A1G8ANX8"/>
<dbReference type="RefSeq" id="WP_091935999.1">
    <property type="nucleotide sequence ID" value="NZ_FNCY01000004.1"/>
</dbReference>
<dbReference type="STRING" id="83767.SAMN05660652_01450"/>
<sequence>MLKVLKSKTIVFSIALAILSVLQGYIGLLPLDQKGQAIAGIVIAVVVTILRAITTQPLSDK</sequence>
<organism evidence="2 3">
    <name type="scientific">Propionivibrio dicarboxylicus</name>
    <dbReference type="NCBI Taxonomy" id="83767"/>
    <lineage>
        <taxon>Bacteria</taxon>
        <taxon>Pseudomonadati</taxon>
        <taxon>Pseudomonadota</taxon>
        <taxon>Betaproteobacteria</taxon>
        <taxon>Rhodocyclales</taxon>
        <taxon>Rhodocyclaceae</taxon>
        <taxon>Propionivibrio</taxon>
    </lineage>
</organism>